<comment type="caution">
    <text evidence="8">The sequence shown here is derived from an EMBL/GenBank/DDBJ whole genome shotgun (WGS) entry which is preliminary data.</text>
</comment>
<dbReference type="AlphaFoldDB" id="A0AAV4B2J3"/>
<feature type="region of interest" description="Disordered" evidence="6">
    <location>
        <begin position="180"/>
        <end position="204"/>
    </location>
</feature>
<dbReference type="InterPro" id="IPR000014">
    <property type="entry name" value="PAS"/>
</dbReference>
<feature type="region of interest" description="Disordered" evidence="6">
    <location>
        <begin position="716"/>
        <end position="757"/>
    </location>
</feature>
<feature type="region of interest" description="Disordered" evidence="6">
    <location>
        <begin position="126"/>
        <end position="155"/>
    </location>
</feature>
<feature type="compositionally biased region" description="Low complexity" evidence="6">
    <location>
        <begin position="730"/>
        <end position="756"/>
    </location>
</feature>
<reference evidence="8 9" key="1">
    <citation type="journal article" date="2021" name="Elife">
        <title>Chloroplast acquisition without the gene transfer in kleptoplastic sea slugs, Plakobranchus ocellatus.</title>
        <authorList>
            <person name="Maeda T."/>
            <person name="Takahashi S."/>
            <person name="Yoshida T."/>
            <person name="Shimamura S."/>
            <person name="Takaki Y."/>
            <person name="Nagai Y."/>
            <person name="Toyoda A."/>
            <person name="Suzuki Y."/>
            <person name="Arimoto A."/>
            <person name="Ishii H."/>
            <person name="Satoh N."/>
            <person name="Nishiyama T."/>
            <person name="Hasebe M."/>
            <person name="Maruyama T."/>
            <person name="Minagawa J."/>
            <person name="Obokata J."/>
            <person name="Shigenobu S."/>
        </authorList>
    </citation>
    <scope>NUCLEOTIDE SEQUENCE [LARGE SCALE GENOMIC DNA]</scope>
</reference>
<keyword evidence="9" id="KW-1185">Reference proteome</keyword>
<feature type="region of interest" description="Disordered" evidence="6">
    <location>
        <begin position="533"/>
        <end position="558"/>
    </location>
</feature>
<feature type="compositionally biased region" description="Low complexity" evidence="6">
    <location>
        <begin position="533"/>
        <end position="544"/>
    </location>
</feature>
<protein>
    <submittedName>
        <fullName evidence="8">Aryl hydrocarbon receptor</fullName>
    </submittedName>
</protein>
<feature type="compositionally biased region" description="Low complexity" evidence="6">
    <location>
        <begin position="491"/>
        <end position="507"/>
    </location>
</feature>
<dbReference type="PANTHER" id="PTHR23043">
    <property type="entry name" value="HYPOXIA-INDUCIBLE FACTOR 1 ALPHA"/>
    <property type="match status" value="1"/>
</dbReference>
<keyword evidence="3" id="KW-0238">DNA-binding</keyword>
<dbReference type="GO" id="GO:0000981">
    <property type="term" value="F:DNA-binding transcription factor activity, RNA polymerase II-specific"/>
    <property type="evidence" value="ECO:0007669"/>
    <property type="project" value="TreeGrafter"/>
</dbReference>
<keyword evidence="8" id="KW-0675">Receptor</keyword>
<dbReference type="Pfam" id="PF08447">
    <property type="entry name" value="PAS_3"/>
    <property type="match status" value="1"/>
</dbReference>
<dbReference type="GO" id="GO:0000977">
    <property type="term" value="F:RNA polymerase II transcription regulatory region sequence-specific DNA binding"/>
    <property type="evidence" value="ECO:0007669"/>
    <property type="project" value="TreeGrafter"/>
</dbReference>
<evidence type="ECO:0000256" key="3">
    <source>
        <dbReference type="ARBA" id="ARBA00023125"/>
    </source>
</evidence>
<feature type="domain" description="PAS fold-3" evidence="7">
    <location>
        <begin position="9"/>
        <end position="84"/>
    </location>
</feature>
<sequence length="854" mass="91312">MAITRGKTLFVYTDQELANRSGYDLIHPDDLNYFSCAHQELIKTGSSGLISYRWQTKLHQWIWMQSSCKVIYKNSKPDFIICTHRQLTEDEGQDLFGKRGNEFKLPYPLLDIDVCAGFGFGDDEISSKPKPSKSKKKAASNNGTSASTNSNASTGQMNDISVANNAALYAGAVGIGGTPGSGKDCHSIPQSGGGGGNGKKRKSSALTSLPASAAAATAATATCIIGGLPPYCTYPTGFVPYDGSGGAMIGATGDHLKTSESLYPYNPTSFGFDAADMYRAQGAYGALHAATSMYHHQQPHHQTAGTEPYRLDMVDKHQGYFLDAHSRQYQHPHHHLSPTAPPLPYGNTVSSYNGGVTCGGGDFAPSAASKYAYDVSGVPCAYGFDSYGLDFSKRMDGGNFSQISQIHPDMKRSYAFDYTAPSDPPHASSYPSHSSLMDSHNIHDRYATANRLAIPSLDPMDLRNTTGLFGTNSFMNTVDTSGATSAVTSSTCFSSLNSNPTPSSSSNHLVTSPSSISMFKPIAVAASSSSVPITATTPTSTQQSNSDAKNLSSLEPSSNLPPLVLPMTSYDVHSAPFSLPHNSVIKCTRQRKSQTPAPSSNTTCDISTSHSRPSPGKSPWRYANTTESNHTVPGVTQTSGVDVGKSGEHQFSGPGETNVSCNLSNTMGCHDKDISVTGIPISVVKQPSWTQSSSSTTTTTNINNISNNCELTYNSSHHNGSNGRDQLRISCDGADNANDGNNNNRSVNSNTNSNTDLHNTDLHGNNTAHFNSSMYNDTITNGIVYPSVNCPGTVQLPEKDWITAQTDLYSKTPRVLFPDPCQPVKHLGLKIYDRGDNPLLSFSEMTHSLMSSTY</sequence>
<feature type="compositionally biased region" description="Polar residues" evidence="6">
    <location>
        <begin position="593"/>
        <end position="612"/>
    </location>
</feature>
<feature type="region of interest" description="Disordered" evidence="6">
    <location>
        <begin position="588"/>
        <end position="620"/>
    </location>
</feature>
<proteinExistence type="predicted"/>
<dbReference type="CDD" id="cd00130">
    <property type="entry name" value="PAS"/>
    <property type="match status" value="1"/>
</dbReference>
<dbReference type="SUPFAM" id="SSF55785">
    <property type="entry name" value="PYP-like sensor domain (PAS domain)"/>
    <property type="match status" value="1"/>
</dbReference>
<dbReference type="Proteomes" id="UP000735302">
    <property type="component" value="Unassembled WGS sequence"/>
</dbReference>
<gene>
    <name evidence="8" type="ORF">PoB_004029800</name>
</gene>
<feature type="region of interest" description="Disordered" evidence="6">
    <location>
        <begin position="491"/>
        <end position="511"/>
    </location>
</feature>
<evidence type="ECO:0000256" key="2">
    <source>
        <dbReference type="ARBA" id="ARBA00023015"/>
    </source>
</evidence>
<comment type="subcellular location">
    <subcellularLocation>
        <location evidence="1">Nucleus</location>
    </subcellularLocation>
</comment>
<evidence type="ECO:0000256" key="6">
    <source>
        <dbReference type="SAM" id="MobiDB-lite"/>
    </source>
</evidence>
<evidence type="ECO:0000256" key="1">
    <source>
        <dbReference type="ARBA" id="ARBA00004123"/>
    </source>
</evidence>
<evidence type="ECO:0000256" key="5">
    <source>
        <dbReference type="ARBA" id="ARBA00023242"/>
    </source>
</evidence>
<organism evidence="8 9">
    <name type="scientific">Plakobranchus ocellatus</name>
    <dbReference type="NCBI Taxonomy" id="259542"/>
    <lineage>
        <taxon>Eukaryota</taxon>
        <taxon>Metazoa</taxon>
        <taxon>Spiralia</taxon>
        <taxon>Lophotrochozoa</taxon>
        <taxon>Mollusca</taxon>
        <taxon>Gastropoda</taxon>
        <taxon>Heterobranchia</taxon>
        <taxon>Euthyneura</taxon>
        <taxon>Panpulmonata</taxon>
        <taxon>Sacoglossa</taxon>
        <taxon>Placobranchoidea</taxon>
        <taxon>Plakobranchidae</taxon>
        <taxon>Plakobranchus</taxon>
    </lineage>
</organism>
<evidence type="ECO:0000259" key="7">
    <source>
        <dbReference type="Pfam" id="PF08447"/>
    </source>
</evidence>
<dbReference type="InterPro" id="IPR013655">
    <property type="entry name" value="PAS_fold_3"/>
</dbReference>
<dbReference type="EMBL" id="BLXT01004508">
    <property type="protein sequence ID" value="GFO13793.1"/>
    <property type="molecule type" value="Genomic_DNA"/>
</dbReference>
<keyword evidence="2" id="KW-0805">Transcription regulation</keyword>
<name>A0AAV4B2J3_9GAST</name>
<dbReference type="PANTHER" id="PTHR23043:SF17">
    <property type="entry name" value="PROTEIN SIMILAR"/>
    <property type="match status" value="1"/>
</dbReference>
<evidence type="ECO:0000256" key="4">
    <source>
        <dbReference type="ARBA" id="ARBA00023163"/>
    </source>
</evidence>
<accession>A0AAV4B2J3</accession>
<feature type="compositionally biased region" description="Low complexity" evidence="6">
    <location>
        <begin position="139"/>
        <end position="155"/>
    </location>
</feature>
<keyword evidence="5" id="KW-0539">Nucleus</keyword>
<evidence type="ECO:0000313" key="9">
    <source>
        <dbReference type="Proteomes" id="UP000735302"/>
    </source>
</evidence>
<keyword evidence="4" id="KW-0804">Transcription</keyword>
<evidence type="ECO:0000313" key="8">
    <source>
        <dbReference type="EMBL" id="GFO13793.1"/>
    </source>
</evidence>
<dbReference type="GO" id="GO:0005634">
    <property type="term" value="C:nucleus"/>
    <property type="evidence" value="ECO:0007669"/>
    <property type="project" value="UniProtKB-SubCell"/>
</dbReference>
<dbReference type="InterPro" id="IPR035965">
    <property type="entry name" value="PAS-like_dom_sf"/>
</dbReference>
<dbReference type="Gene3D" id="3.30.450.20">
    <property type="entry name" value="PAS domain"/>
    <property type="match status" value="1"/>
</dbReference>